<reference evidence="11" key="1">
    <citation type="submission" date="2020-08" db="EMBL/GenBank/DDBJ databases">
        <title>Plant Genome Project.</title>
        <authorList>
            <person name="Zhang R.-G."/>
        </authorList>
    </citation>
    <scope>NUCLEOTIDE SEQUENCE</scope>
    <source>
        <strain evidence="11">WSP0</strain>
        <tissue evidence="11">Leaf</tissue>
    </source>
</reference>
<keyword evidence="12" id="KW-1185">Reference proteome</keyword>
<accession>A0AAV6J3A0</accession>
<dbReference type="InterPro" id="IPR012718">
    <property type="entry name" value="Chap_CCT_epsi"/>
</dbReference>
<dbReference type="InterPro" id="IPR027410">
    <property type="entry name" value="TCP-1-like_intermed_sf"/>
</dbReference>
<evidence type="ECO:0000256" key="8">
    <source>
        <dbReference type="ARBA" id="ARBA00024677"/>
    </source>
</evidence>
<dbReference type="FunFam" id="3.50.7.10:FF:000003">
    <property type="entry name" value="T-complex protein 1 subunit epsilon"/>
    <property type="match status" value="1"/>
</dbReference>
<evidence type="ECO:0000313" key="12">
    <source>
        <dbReference type="Proteomes" id="UP000823749"/>
    </source>
</evidence>
<evidence type="ECO:0000313" key="11">
    <source>
        <dbReference type="EMBL" id="KAG5534745.1"/>
    </source>
</evidence>
<dbReference type="InterPro" id="IPR027413">
    <property type="entry name" value="GROEL-like_equatorial_sf"/>
</dbReference>
<keyword evidence="6 10" id="KW-0143">Chaperone</keyword>
<dbReference type="PROSITE" id="PS00750">
    <property type="entry name" value="TCP1_1"/>
    <property type="match status" value="1"/>
</dbReference>
<keyword evidence="4 10" id="KW-0547">Nucleotide-binding</keyword>
<dbReference type="GO" id="GO:0005832">
    <property type="term" value="C:chaperonin-containing T-complex"/>
    <property type="evidence" value="ECO:0007669"/>
    <property type="project" value="UniProtKB-ARBA"/>
</dbReference>
<dbReference type="InterPro" id="IPR054827">
    <property type="entry name" value="thermosome_alpha"/>
</dbReference>
<dbReference type="PROSITE" id="PS00995">
    <property type="entry name" value="TCP1_3"/>
    <property type="match status" value="1"/>
</dbReference>
<dbReference type="Proteomes" id="UP000823749">
    <property type="component" value="Chromosome 8"/>
</dbReference>
<dbReference type="GO" id="GO:0140662">
    <property type="term" value="F:ATP-dependent protein folding chaperone"/>
    <property type="evidence" value="ECO:0007669"/>
    <property type="project" value="InterPro"/>
</dbReference>
<evidence type="ECO:0000256" key="7">
    <source>
        <dbReference type="ARBA" id="ARBA00024086"/>
    </source>
</evidence>
<comment type="subcellular location">
    <subcellularLocation>
        <location evidence="1">Cytoplasm</location>
    </subcellularLocation>
</comment>
<evidence type="ECO:0000256" key="1">
    <source>
        <dbReference type="ARBA" id="ARBA00004496"/>
    </source>
</evidence>
<dbReference type="GO" id="GO:0016887">
    <property type="term" value="F:ATP hydrolysis activity"/>
    <property type="evidence" value="ECO:0007669"/>
    <property type="project" value="InterPro"/>
</dbReference>
<dbReference type="InterPro" id="IPR017998">
    <property type="entry name" value="Chaperone_TCP-1"/>
</dbReference>
<evidence type="ECO:0000256" key="6">
    <source>
        <dbReference type="ARBA" id="ARBA00023186"/>
    </source>
</evidence>
<comment type="caution">
    <text evidence="11">The sequence shown here is derived from an EMBL/GenBank/DDBJ whole genome shotgun (WGS) entry which is preliminary data.</text>
</comment>
<dbReference type="NCBIfam" id="NF041083">
    <property type="entry name" value="thermosome_beta"/>
    <property type="match status" value="1"/>
</dbReference>
<dbReference type="NCBIfam" id="NF041082">
    <property type="entry name" value="thermosome_alpha"/>
    <property type="match status" value="1"/>
</dbReference>
<name>A0AAV6J3A0_9ERIC</name>
<dbReference type="Pfam" id="PF00118">
    <property type="entry name" value="Cpn60_TCP1"/>
    <property type="match status" value="1"/>
</dbReference>
<evidence type="ECO:0000256" key="5">
    <source>
        <dbReference type="ARBA" id="ARBA00022840"/>
    </source>
</evidence>
<dbReference type="FunFam" id="3.30.260.10:FF:000028">
    <property type="entry name" value="T-complex protein 1 subunit epsilon"/>
    <property type="match status" value="1"/>
</dbReference>
<dbReference type="GO" id="GO:0005524">
    <property type="term" value="F:ATP binding"/>
    <property type="evidence" value="ECO:0007669"/>
    <property type="project" value="UniProtKB-KW"/>
</dbReference>
<dbReference type="Gene3D" id="1.10.560.10">
    <property type="entry name" value="GroEL-like equatorial domain"/>
    <property type="match status" value="2"/>
</dbReference>
<comment type="similarity">
    <text evidence="2 10">Belongs to the TCP-1 chaperonin family.</text>
</comment>
<dbReference type="Gene3D" id="3.30.260.10">
    <property type="entry name" value="TCP-1-like chaperonin intermediate domain"/>
    <property type="match status" value="1"/>
</dbReference>
<organism evidence="11 12">
    <name type="scientific">Rhododendron griersonianum</name>
    <dbReference type="NCBI Taxonomy" id="479676"/>
    <lineage>
        <taxon>Eukaryota</taxon>
        <taxon>Viridiplantae</taxon>
        <taxon>Streptophyta</taxon>
        <taxon>Embryophyta</taxon>
        <taxon>Tracheophyta</taxon>
        <taxon>Spermatophyta</taxon>
        <taxon>Magnoliopsida</taxon>
        <taxon>eudicotyledons</taxon>
        <taxon>Gunneridae</taxon>
        <taxon>Pentapetalae</taxon>
        <taxon>asterids</taxon>
        <taxon>Ericales</taxon>
        <taxon>Ericaceae</taxon>
        <taxon>Ericoideae</taxon>
        <taxon>Rhodoreae</taxon>
        <taxon>Rhododendron</taxon>
    </lineage>
</organism>
<dbReference type="NCBIfam" id="TIGR02343">
    <property type="entry name" value="chap_CCT_epsi"/>
    <property type="match status" value="1"/>
</dbReference>
<keyword evidence="3" id="KW-0963">Cytoplasm</keyword>
<proteinExistence type="inferred from homology"/>
<dbReference type="EMBL" id="JACTNZ010000008">
    <property type="protein sequence ID" value="KAG5534745.1"/>
    <property type="molecule type" value="Genomic_DNA"/>
</dbReference>
<dbReference type="InterPro" id="IPR002194">
    <property type="entry name" value="Chaperonin_TCP-1_CS"/>
</dbReference>
<protein>
    <recommendedName>
        <fullName evidence="7">T-complex protein 1 subunit epsilon</fullName>
    </recommendedName>
    <alternativeName>
        <fullName evidence="9">CCT-epsilon</fullName>
    </alternativeName>
</protein>
<dbReference type="PRINTS" id="PR00304">
    <property type="entry name" value="TCOMPLEXTCP1"/>
</dbReference>
<dbReference type="AlphaFoldDB" id="A0AAV6J3A0"/>
<evidence type="ECO:0000256" key="4">
    <source>
        <dbReference type="ARBA" id="ARBA00022741"/>
    </source>
</evidence>
<dbReference type="FunFam" id="1.10.560.10:FF:000053">
    <property type="entry name" value="T-complex protein 1 subunit delta"/>
    <property type="match status" value="1"/>
</dbReference>
<sequence length="564" mass="62530">MALAFDEFGRPFVIIREQEQKTRLRGLDAQKSNISAGKAVARILRTSLGPKGMDKMLQSPDGEVTITNDGATILEQMDVDNQIAKLMVELSRSQDYEIGDGTTGVVVMAGALLEQAERLLERGIHPIRIAEGYEMASRIAVEHLERIANKFEFSATNIEPLVQTCMTTLSSKIVNRCKRSLAEIAVNAVVAVADLERRDVNLELIKVEGKVGGKLEDTELIKGIIVDKDMSHPQMPKHIEDAKIAILTCPFEPPKPKTKHKVDIDTVKKFQNLREQEQKYFDDMVQKCKDVGATLVICQWGFDDEANHLLMHRNLPAVRWVGGVELELIAIATGGRIVPRFQELTPEKLGKAGLVREKSFGTTKDRMIYIEHCANSRAVTIFIRGGNKMMIEETKRSIHDALCVARNLIRNNSIVYGGGAAEISCSLAVEAAADRHPGVEQVRLCGDYSFILPLGLILQLELILFSVSLQYAIRAFADALDSIPMALAENSGLQPIETLSAVKSQQIKDNNPWCGIDCNDVGTNDMREQNVFETLIGKQQQILLATQVVKMILKIDDVISPSEY</sequence>
<dbReference type="InterPro" id="IPR002423">
    <property type="entry name" value="Cpn60/GroEL/TCP-1"/>
</dbReference>
<dbReference type="InterPro" id="IPR027409">
    <property type="entry name" value="GroEL-like_apical_dom_sf"/>
</dbReference>
<dbReference type="InterPro" id="IPR053374">
    <property type="entry name" value="TCP-1_chaperonin"/>
</dbReference>
<evidence type="ECO:0000256" key="9">
    <source>
        <dbReference type="ARBA" id="ARBA00033325"/>
    </source>
</evidence>
<dbReference type="SUPFAM" id="SSF54849">
    <property type="entry name" value="GroEL-intermediate domain like"/>
    <property type="match status" value="1"/>
</dbReference>
<keyword evidence="5 10" id="KW-0067">ATP-binding</keyword>
<dbReference type="GO" id="GO:0051082">
    <property type="term" value="F:unfolded protein binding"/>
    <property type="evidence" value="ECO:0007669"/>
    <property type="project" value="InterPro"/>
</dbReference>
<evidence type="ECO:0000256" key="2">
    <source>
        <dbReference type="ARBA" id="ARBA00008020"/>
    </source>
</evidence>
<dbReference type="CDD" id="cd03339">
    <property type="entry name" value="TCP1_epsilon"/>
    <property type="match status" value="1"/>
</dbReference>
<dbReference type="SUPFAM" id="SSF52029">
    <property type="entry name" value="GroEL apical domain-like"/>
    <property type="match status" value="1"/>
</dbReference>
<evidence type="ECO:0000256" key="10">
    <source>
        <dbReference type="RuleBase" id="RU004187"/>
    </source>
</evidence>
<dbReference type="Gene3D" id="3.50.7.10">
    <property type="entry name" value="GroEL"/>
    <property type="match status" value="1"/>
</dbReference>
<comment type="function">
    <text evidence="8">Molecular chaperone; assists the folding of proteins upon ATP hydrolysis. Known to play a role, in vitro, in the folding of actin and tubulin.</text>
</comment>
<gene>
    <name evidence="11" type="ORF">RHGRI_022757</name>
</gene>
<dbReference type="PANTHER" id="PTHR11353">
    <property type="entry name" value="CHAPERONIN"/>
    <property type="match status" value="1"/>
</dbReference>
<dbReference type="PROSITE" id="PS00751">
    <property type="entry name" value="TCP1_2"/>
    <property type="match status" value="1"/>
</dbReference>
<dbReference type="SUPFAM" id="SSF48592">
    <property type="entry name" value="GroEL equatorial domain-like"/>
    <property type="match status" value="1"/>
</dbReference>
<evidence type="ECO:0000256" key="3">
    <source>
        <dbReference type="ARBA" id="ARBA00022490"/>
    </source>
</evidence>